<feature type="domain" description="DUF4935" evidence="1">
    <location>
        <begin position="2"/>
        <end position="155"/>
    </location>
</feature>
<gene>
    <name evidence="2" type="ORF">WDV06_08180</name>
</gene>
<proteinExistence type="predicted"/>
<comment type="caution">
    <text evidence="2">The sequence shown here is derived from an EMBL/GenBank/DDBJ whole genome shotgun (WGS) entry which is preliminary data.</text>
</comment>
<dbReference type="RefSeq" id="WP_395508963.1">
    <property type="nucleotide sequence ID" value="NZ_JBBDHD010000014.1"/>
</dbReference>
<evidence type="ECO:0000313" key="2">
    <source>
        <dbReference type="EMBL" id="MFH7595074.1"/>
    </source>
</evidence>
<evidence type="ECO:0000313" key="3">
    <source>
        <dbReference type="Proteomes" id="UP001610631"/>
    </source>
</evidence>
<evidence type="ECO:0000259" key="1">
    <source>
        <dbReference type="Pfam" id="PF16289"/>
    </source>
</evidence>
<dbReference type="InterPro" id="IPR032557">
    <property type="entry name" value="DUF4935"/>
</dbReference>
<accession>A0ABW7P9P7</accession>
<keyword evidence="3" id="KW-1185">Reference proteome</keyword>
<protein>
    <submittedName>
        <fullName evidence="2">PIN domain-containing protein</fullName>
    </submittedName>
</protein>
<sequence length="315" mass="34563">MILLDTNVFPRTGRLRNVLMSAVLKVAAHRGIRVGISDIVLEESINARGQAVDDATQKLQEALSQASKLMQLESLYIPDRRHVMDEWRRELTEAFEVLTTRGEDALEALRREAARELPARLGKGARDSAIWLCTLRCAAALGEAVHFVSDNREDFADPANGGSLHPQLMDECARTGVVVIYHRNLDSLLSSLSSRSNHEPSIDQFDGPEMGALLNDRLMESEDFRNALSVIDGGGARFFECRPLAIRRIKSYVVDGEILVLADLRVCVDVTAFEEPAVSGSYVVPVQAWVVCESEGDVSDLSVESVGELALSAAD</sequence>
<name>A0ABW7P9P7_9ACTN</name>
<organism evidence="2 3">
    <name type="scientific">Streptomyces racemochromogenes</name>
    <dbReference type="NCBI Taxonomy" id="67353"/>
    <lineage>
        <taxon>Bacteria</taxon>
        <taxon>Bacillati</taxon>
        <taxon>Actinomycetota</taxon>
        <taxon>Actinomycetes</taxon>
        <taxon>Kitasatosporales</taxon>
        <taxon>Streptomycetaceae</taxon>
        <taxon>Streptomyces</taxon>
    </lineage>
</organism>
<reference evidence="2 3" key="1">
    <citation type="submission" date="2024-03" db="EMBL/GenBank/DDBJ databases">
        <title>Whole genome sequencing of Streptomyces racemochromogenes, to identify antimicrobial biosynthetic gene clusters.</title>
        <authorList>
            <person name="Suryawanshi P."/>
            <person name="Krishnaraj P.U."/>
            <person name="Arun Y.P."/>
            <person name="Suryawanshi M.P."/>
            <person name="Rakshit O."/>
        </authorList>
    </citation>
    <scope>NUCLEOTIDE SEQUENCE [LARGE SCALE GENOMIC DNA]</scope>
    <source>
        <strain evidence="2 3">AUDT626</strain>
    </source>
</reference>
<dbReference type="Pfam" id="PF16289">
    <property type="entry name" value="PIN_12"/>
    <property type="match status" value="1"/>
</dbReference>
<dbReference type="Proteomes" id="UP001610631">
    <property type="component" value="Unassembled WGS sequence"/>
</dbReference>
<dbReference type="EMBL" id="JBBDHD010000014">
    <property type="protein sequence ID" value="MFH7595074.1"/>
    <property type="molecule type" value="Genomic_DNA"/>
</dbReference>